<dbReference type="AlphaFoldDB" id="A0AAW1SLG4"/>
<feature type="region of interest" description="Disordered" evidence="13">
    <location>
        <begin position="747"/>
        <end position="774"/>
    </location>
</feature>
<sequence length="983" mass="106081">MSFTEPLLSEGSAGLQWFKKAFRQDSLRPNRLLRETESLDFEPVHNTILQQRLSVGKERKHFYGYTGRTVAKFLVVVFLGIFTGLLAAGLSTADEKLITAKLSLIESLQDNGLPFSGWQTFGFHLAWSIPLLVAACCLVQFYAPAAAGGGVSLVMAYLNGNDVPDLLRGRTLIVKWLGTMCGVTAGLSLGPEAPMVHIGACVASLLAFLDFGTLFSTKTKREEKLGQLDSAQSTGEGEAIAEPWHSDADHREFVSAGAAAGIAAAFGAPIGGVLFSLEEACSHWSRRVLWRCFLAAAVATFTLAQVHPRWQGGMLSFEARTRDRAMENFDWAVQLAFFVAVSVSGGLLGAAFNVMRRCLWRVRASRSQNGLRILEVIGVALVTVSAIFLMSYHLGRCIRVPKQWQDEDGVKYGARLNCPMGQYNDVATVFMSVPAETIKRMFSLSVSVDEGSEGPEDFWACSDVNACRFTPRSLSTIAFSTPVLMALASGLSIPGGLFMPSIMTGAAFGGMVGMHLIQVLPSWWNIQPGVYALVASSAMLGGVFRSAISLVVIVVEGTSGIDFLFGIILAVVVANWVAGQLPGGKEGAYASELQREGGVTFLRPEAPHSLRQLSAGDLMAVDVVTFQPIESLDRVVEVLRKTHHNGFPVVSQQAGEGSQGRRERLEGLVLRSQLLVLLQSRAVCDGRGQPLDNTSHLQPEGIPSQRRASLDARMRSFFTRPRFRYRRSLASKPEVLDALGYPAAHTARSSADGSSCATEDGIPPCQEDLRGGFTHPPLERIPELRLQLGNGTPIPAATFSARDGHVNRDDAVVLPRDLSLDLRPFMNQAPLAIRQETSAPRAHQIFATLGLRHLCVTDHQNQLVGLITRKDLIRVEKQASRGHKGAAALALPDQARRHAAHSRLFSSISEEVCTSPMNVQPALNHALLSIAHSPSTQNPFLDRTSLQGHSTISAAETLIGIPSSSGAPDISSQGEPEKSGPAG</sequence>
<feature type="transmembrane region" description="Helical" evidence="12">
    <location>
        <begin position="127"/>
        <end position="160"/>
    </location>
</feature>
<dbReference type="Gene3D" id="1.10.3080.10">
    <property type="entry name" value="Clc chloride channel"/>
    <property type="match status" value="1"/>
</dbReference>
<evidence type="ECO:0000256" key="3">
    <source>
        <dbReference type="ARBA" id="ARBA00022448"/>
    </source>
</evidence>
<evidence type="ECO:0000259" key="14">
    <source>
        <dbReference type="PROSITE" id="PS51371"/>
    </source>
</evidence>
<feature type="domain" description="CBS" evidence="14">
    <location>
        <begin position="619"/>
        <end position="686"/>
    </location>
</feature>
<evidence type="ECO:0000256" key="12">
    <source>
        <dbReference type="RuleBase" id="RU361221"/>
    </source>
</evidence>
<dbReference type="Proteomes" id="UP001485043">
    <property type="component" value="Unassembled WGS sequence"/>
</dbReference>
<evidence type="ECO:0000256" key="13">
    <source>
        <dbReference type="SAM" id="MobiDB-lite"/>
    </source>
</evidence>
<dbReference type="SUPFAM" id="SSF81340">
    <property type="entry name" value="Clc chloride channel"/>
    <property type="match status" value="1"/>
</dbReference>
<feature type="transmembrane region" description="Helical" evidence="12">
    <location>
        <begin position="477"/>
        <end position="498"/>
    </location>
</feature>
<evidence type="ECO:0000256" key="8">
    <source>
        <dbReference type="ARBA" id="ARBA00023122"/>
    </source>
</evidence>
<comment type="subcellular location">
    <subcellularLocation>
        <location evidence="1 12">Membrane</location>
        <topology evidence="1 12">Multi-pass membrane protein</topology>
    </subcellularLocation>
</comment>
<feature type="transmembrane region" description="Helical" evidence="12">
    <location>
        <begin position="288"/>
        <end position="307"/>
    </location>
</feature>
<comment type="caution">
    <text evidence="15">The sequence shown here is derived from an EMBL/GenBank/DDBJ whole genome shotgun (WGS) entry which is preliminary data.</text>
</comment>
<evidence type="ECO:0000313" key="16">
    <source>
        <dbReference type="Proteomes" id="UP001485043"/>
    </source>
</evidence>
<evidence type="ECO:0000256" key="11">
    <source>
        <dbReference type="PROSITE-ProRule" id="PRU00703"/>
    </source>
</evidence>
<keyword evidence="9 12" id="KW-0472">Membrane</keyword>
<evidence type="ECO:0000256" key="9">
    <source>
        <dbReference type="ARBA" id="ARBA00023136"/>
    </source>
</evidence>
<keyword evidence="5" id="KW-0677">Repeat</keyword>
<evidence type="ECO:0000256" key="1">
    <source>
        <dbReference type="ARBA" id="ARBA00004141"/>
    </source>
</evidence>
<dbReference type="InterPro" id="IPR051280">
    <property type="entry name" value="Cl-channel/antiporter"/>
</dbReference>
<feature type="transmembrane region" description="Helical" evidence="12">
    <location>
        <begin position="530"/>
        <end position="554"/>
    </location>
</feature>
<feature type="transmembrane region" description="Helical" evidence="12">
    <location>
        <begin position="331"/>
        <end position="352"/>
    </location>
</feature>
<reference evidence="15 16" key="1">
    <citation type="journal article" date="2024" name="Nat. Commun.">
        <title>Phylogenomics reveals the evolutionary origins of lichenization in chlorophyte algae.</title>
        <authorList>
            <person name="Puginier C."/>
            <person name="Libourel C."/>
            <person name="Otte J."/>
            <person name="Skaloud P."/>
            <person name="Haon M."/>
            <person name="Grisel S."/>
            <person name="Petersen M."/>
            <person name="Berrin J.G."/>
            <person name="Delaux P.M."/>
            <person name="Dal Grande F."/>
            <person name="Keller J."/>
        </authorList>
    </citation>
    <scope>NUCLEOTIDE SEQUENCE [LARGE SCALE GENOMIC DNA]</scope>
    <source>
        <strain evidence="15 16">SAG 2523</strain>
    </source>
</reference>
<gene>
    <name evidence="15" type="ORF">WJX84_001286</name>
</gene>
<dbReference type="SUPFAM" id="SSF54631">
    <property type="entry name" value="CBS-domain pair"/>
    <property type="match status" value="1"/>
</dbReference>
<evidence type="ECO:0000256" key="6">
    <source>
        <dbReference type="ARBA" id="ARBA00022989"/>
    </source>
</evidence>
<dbReference type="GO" id="GO:0016020">
    <property type="term" value="C:membrane"/>
    <property type="evidence" value="ECO:0007669"/>
    <property type="project" value="UniProtKB-SubCell"/>
</dbReference>
<evidence type="ECO:0000256" key="7">
    <source>
        <dbReference type="ARBA" id="ARBA00023065"/>
    </source>
</evidence>
<keyword evidence="3 12" id="KW-0813">Transport</keyword>
<keyword evidence="7 12" id="KW-0406">Ion transport</keyword>
<proteinExistence type="inferred from homology"/>
<dbReference type="PANTHER" id="PTHR11689:SF161">
    <property type="entry name" value="CHLORIDE CHANNEL PROTEIN"/>
    <property type="match status" value="1"/>
</dbReference>
<feature type="domain" description="CBS" evidence="14">
    <location>
        <begin position="826"/>
        <end position="885"/>
    </location>
</feature>
<evidence type="ECO:0000256" key="2">
    <source>
        <dbReference type="ARBA" id="ARBA00009476"/>
    </source>
</evidence>
<dbReference type="PRINTS" id="PR00762">
    <property type="entry name" value="CLCHANNEL"/>
</dbReference>
<name>A0AAW1SLG4_9CHLO</name>
<dbReference type="GO" id="GO:0005254">
    <property type="term" value="F:chloride channel activity"/>
    <property type="evidence" value="ECO:0007669"/>
    <property type="project" value="UniProtKB-UniRule"/>
</dbReference>
<feature type="transmembrane region" description="Helical" evidence="12">
    <location>
        <begin position="172"/>
        <end position="189"/>
    </location>
</feature>
<feature type="transmembrane region" description="Helical" evidence="12">
    <location>
        <begin position="373"/>
        <end position="394"/>
    </location>
</feature>
<dbReference type="InterPro" id="IPR046342">
    <property type="entry name" value="CBS_dom_sf"/>
</dbReference>
<protein>
    <recommendedName>
        <fullName evidence="12">Chloride channel protein</fullName>
    </recommendedName>
</protein>
<evidence type="ECO:0000256" key="10">
    <source>
        <dbReference type="ARBA" id="ARBA00023214"/>
    </source>
</evidence>
<evidence type="ECO:0000256" key="4">
    <source>
        <dbReference type="ARBA" id="ARBA00022692"/>
    </source>
</evidence>
<dbReference type="Gene3D" id="3.10.580.10">
    <property type="entry name" value="CBS-domain"/>
    <property type="match status" value="2"/>
</dbReference>
<evidence type="ECO:0000313" key="15">
    <source>
        <dbReference type="EMBL" id="KAK9847904.1"/>
    </source>
</evidence>
<dbReference type="EMBL" id="JALJOV010001438">
    <property type="protein sequence ID" value="KAK9847904.1"/>
    <property type="molecule type" value="Genomic_DNA"/>
</dbReference>
<dbReference type="Pfam" id="PF00571">
    <property type="entry name" value="CBS"/>
    <property type="match status" value="2"/>
</dbReference>
<dbReference type="PROSITE" id="PS51371">
    <property type="entry name" value="CBS"/>
    <property type="match status" value="2"/>
</dbReference>
<feature type="transmembrane region" description="Helical" evidence="12">
    <location>
        <begin position="195"/>
        <end position="215"/>
    </location>
</feature>
<feature type="region of interest" description="Disordered" evidence="13">
    <location>
        <begin position="960"/>
        <end position="983"/>
    </location>
</feature>
<feature type="transmembrane region" description="Helical" evidence="12">
    <location>
        <begin position="561"/>
        <end position="578"/>
    </location>
</feature>
<dbReference type="PANTHER" id="PTHR11689">
    <property type="entry name" value="CHLORIDE CHANNEL PROTEIN CLC FAMILY MEMBER"/>
    <property type="match status" value="1"/>
</dbReference>
<dbReference type="SMART" id="SM00116">
    <property type="entry name" value="CBS"/>
    <property type="match status" value="2"/>
</dbReference>
<feature type="compositionally biased region" description="Polar residues" evidence="13">
    <location>
        <begin position="962"/>
        <end position="974"/>
    </location>
</feature>
<dbReference type="InterPro" id="IPR001807">
    <property type="entry name" value="ClC"/>
</dbReference>
<feature type="transmembrane region" description="Helical" evidence="12">
    <location>
        <begin position="505"/>
        <end position="524"/>
    </location>
</feature>
<organism evidence="15 16">
    <name type="scientific">Apatococcus fuscideae</name>
    <dbReference type="NCBI Taxonomy" id="2026836"/>
    <lineage>
        <taxon>Eukaryota</taxon>
        <taxon>Viridiplantae</taxon>
        <taxon>Chlorophyta</taxon>
        <taxon>core chlorophytes</taxon>
        <taxon>Trebouxiophyceae</taxon>
        <taxon>Chlorellales</taxon>
        <taxon>Chlorellaceae</taxon>
        <taxon>Apatococcus</taxon>
    </lineage>
</organism>
<accession>A0AAW1SLG4</accession>
<keyword evidence="6 12" id="KW-1133">Transmembrane helix</keyword>
<dbReference type="Pfam" id="PF00654">
    <property type="entry name" value="Voltage_CLC"/>
    <property type="match status" value="1"/>
</dbReference>
<keyword evidence="8 11" id="KW-0129">CBS domain</keyword>
<feature type="transmembrane region" description="Helical" evidence="12">
    <location>
        <begin position="69"/>
        <end position="90"/>
    </location>
</feature>
<keyword evidence="4 12" id="KW-0812">Transmembrane</keyword>
<dbReference type="InterPro" id="IPR014743">
    <property type="entry name" value="Cl-channel_core"/>
</dbReference>
<dbReference type="InterPro" id="IPR000644">
    <property type="entry name" value="CBS_dom"/>
</dbReference>
<feature type="compositionally biased region" description="Polar residues" evidence="13">
    <location>
        <begin position="747"/>
        <end position="757"/>
    </location>
</feature>
<evidence type="ECO:0000256" key="5">
    <source>
        <dbReference type="ARBA" id="ARBA00022737"/>
    </source>
</evidence>
<keyword evidence="10 12" id="KW-0868">Chloride</keyword>
<keyword evidence="16" id="KW-1185">Reference proteome</keyword>
<comment type="similarity">
    <text evidence="2 12">Belongs to the chloride channel (TC 2.A.49) family.</text>
</comment>